<evidence type="ECO:0000256" key="4">
    <source>
        <dbReference type="ARBA" id="ARBA00022989"/>
    </source>
</evidence>
<feature type="transmembrane region" description="Helical" evidence="8">
    <location>
        <begin position="114"/>
        <end position="134"/>
    </location>
</feature>
<protein>
    <submittedName>
        <fullName evidence="10">Hydantoin racemase</fullName>
    </submittedName>
</protein>
<dbReference type="Pfam" id="PF00361">
    <property type="entry name" value="Proton_antipo_M"/>
    <property type="match status" value="1"/>
</dbReference>
<feature type="transmembrane region" description="Helical" evidence="8">
    <location>
        <begin position="428"/>
        <end position="458"/>
    </location>
</feature>
<organism evidence="10 11">
    <name type="scientific">Sedimenticola thiotaurini</name>
    <dbReference type="NCBI Taxonomy" id="1543721"/>
    <lineage>
        <taxon>Bacteria</taxon>
        <taxon>Pseudomonadati</taxon>
        <taxon>Pseudomonadota</taxon>
        <taxon>Gammaproteobacteria</taxon>
        <taxon>Chromatiales</taxon>
        <taxon>Sedimenticolaceae</taxon>
        <taxon>Sedimenticola</taxon>
    </lineage>
</organism>
<evidence type="ECO:0000256" key="8">
    <source>
        <dbReference type="SAM" id="Phobius"/>
    </source>
</evidence>
<dbReference type="PANTHER" id="PTHR42682:SF3">
    <property type="entry name" value="FORMATE HYDROGENLYASE SUBUNIT 3-RELATED"/>
    <property type="match status" value="1"/>
</dbReference>
<reference evidence="10 11" key="1">
    <citation type="journal article" date="2015" name="Genome Announc.">
        <title>Complete Genome Sequence of Sedimenticola thiotaurini Strain SIP-G1, a Polyphosphate- and Polyhydroxyalkanoate-Accumulating Sulfur-Oxidizing Gammaproteobacterium Isolated from Salt Marsh Sediments.</title>
        <authorList>
            <person name="Flood B.E."/>
            <person name="Jones D.S."/>
            <person name="Bailey J.V."/>
        </authorList>
    </citation>
    <scope>NUCLEOTIDE SEQUENCE [LARGE SCALE GENOMIC DNA]</scope>
    <source>
        <strain evidence="10 11">SIP-G1</strain>
    </source>
</reference>
<dbReference type="NCBIfam" id="NF005086">
    <property type="entry name" value="PRK06521.1"/>
    <property type="match status" value="1"/>
</dbReference>
<feature type="domain" description="NADH:quinone oxidoreductase/Mrp antiporter transmembrane" evidence="9">
    <location>
        <begin position="136"/>
        <end position="422"/>
    </location>
</feature>
<feature type="transmembrane region" description="Helical" evidence="8">
    <location>
        <begin position="140"/>
        <end position="159"/>
    </location>
</feature>
<dbReference type="GO" id="GO:0005886">
    <property type="term" value="C:plasma membrane"/>
    <property type="evidence" value="ECO:0007669"/>
    <property type="project" value="UniProtKB-SubCell"/>
</dbReference>
<keyword evidence="2" id="KW-1003">Cell membrane</keyword>
<dbReference type="PANTHER" id="PTHR42682">
    <property type="entry name" value="HYDROGENASE-4 COMPONENT F"/>
    <property type="match status" value="1"/>
</dbReference>
<feature type="transmembrane region" description="Helical" evidence="8">
    <location>
        <begin position="248"/>
        <end position="265"/>
    </location>
</feature>
<gene>
    <name evidence="10" type="ORF">AAY24_15695</name>
</gene>
<feature type="transmembrane region" description="Helical" evidence="8">
    <location>
        <begin position="211"/>
        <end position="236"/>
    </location>
</feature>
<feature type="transmembrane region" description="Helical" evidence="8">
    <location>
        <begin position="83"/>
        <end position="102"/>
    </location>
</feature>
<evidence type="ECO:0000313" key="10">
    <source>
        <dbReference type="EMBL" id="AKH21560.1"/>
    </source>
</evidence>
<feature type="transmembrane region" description="Helical" evidence="8">
    <location>
        <begin position="171"/>
        <end position="191"/>
    </location>
</feature>
<feature type="transmembrane region" description="Helical" evidence="8">
    <location>
        <begin position="479"/>
        <end position="503"/>
    </location>
</feature>
<evidence type="ECO:0000256" key="1">
    <source>
        <dbReference type="ARBA" id="ARBA00004651"/>
    </source>
</evidence>
<dbReference type="RefSeq" id="WP_046860485.1">
    <property type="nucleotide sequence ID" value="NZ_CP011412.1"/>
</dbReference>
<evidence type="ECO:0000259" key="9">
    <source>
        <dbReference type="Pfam" id="PF00361"/>
    </source>
</evidence>
<keyword evidence="11" id="KW-1185">Reference proteome</keyword>
<dbReference type="GO" id="GO:0016491">
    <property type="term" value="F:oxidoreductase activity"/>
    <property type="evidence" value="ECO:0007669"/>
    <property type="project" value="UniProtKB-KW"/>
</dbReference>
<accession>A0A0F7K2Y2</accession>
<evidence type="ECO:0000313" key="11">
    <source>
        <dbReference type="Proteomes" id="UP000034410"/>
    </source>
</evidence>
<dbReference type="KEGG" id="seds:AAY24_15695"/>
<feature type="transmembrane region" description="Helical" evidence="8">
    <location>
        <begin position="39"/>
        <end position="63"/>
    </location>
</feature>
<dbReference type="PATRIC" id="fig|1543721.4.peg.3234"/>
<dbReference type="InterPro" id="IPR001750">
    <property type="entry name" value="ND/Mrp_TM"/>
</dbReference>
<keyword evidence="4 8" id="KW-1133">Transmembrane helix</keyword>
<evidence type="ECO:0000256" key="2">
    <source>
        <dbReference type="ARBA" id="ARBA00022475"/>
    </source>
</evidence>
<feature type="transmembrane region" description="Helical" evidence="8">
    <location>
        <begin position="6"/>
        <end position="27"/>
    </location>
</feature>
<keyword evidence="6 8" id="KW-0472">Membrane</keyword>
<evidence type="ECO:0000256" key="3">
    <source>
        <dbReference type="ARBA" id="ARBA00022692"/>
    </source>
</evidence>
<feature type="transmembrane region" description="Helical" evidence="8">
    <location>
        <begin position="387"/>
        <end position="408"/>
    </location>
</feature>
<dbReference type="AlphaFoldDB" id="A0A0F7K2Y2"/>
<feature type="transmembrane region" description="Helical" evidence="8">
    <location>
        <begin position="344"/>
        <end position="367"/>
    </location>
</feature>
<comment type="subcellular location">
    <subcellularLocation>
        <location evidence="1">Cell membrane</location>
        <topology evidence="1">Multi-pass membrane protein</topology>
    </subcellularLocation>
    <subcellularLocation>
        <location evidence="7">Membrane</location>
        <topology evidence="7">Multi-pass membrane protein</topology>
    </subcellularLocation>
</comment>
<feature type="transmembrane region" description="Helical" evidence="8">
    <location>
        <begin position="277"/>
        <end position="300"/>
    </location>
</feature>
<dbReference type="InterPro" id="IPR052175">
    <property type="entry name" value="ComplexI-like_HydComp"/>
</dbReference>
<dbReference type="OrthoDB" id="9768329at2"/>
<evidence type="ECO:0000256" key="6">
    <source>
        <dbReference type="ARBA" id="ARBA00023136"/>
    </source>
</evidence>
<feature type="transmembrane region" description="Helical" evidence="8">
    <location>
        <begin position="307"/>
        <end position="332"/>
    </location>
</feature>
<feature type="transmembrane region" description="Helical" evidence="8">
    <location>
        <begin position="662"/>
        <end position="680"/>
    </location>
</feature>
<dbReference type="EMBL" id="CP011412">
    <property type="protein sequence ID" value="AKH21560.1"/>
    <property type="molecule type" value="Genomic_DNA"/>
</dbReference>
<name>A0A0F7K2Y2_9GAMM</name>
<keyword evidence="3 7" id="KW-0812">Transmembrane</keyword>
<sequence>MPDLSVATLLGASFCLLFAAALSALLVGRRRAWITGLVFPLMGLSGLATLLAAGPVLLGAPGFSTTLPLGLPWLPWHLHMDALSAFFLSLIGLGVFASSLFGPGYIREYQRGPYSLRLLGLMTMLFIIGMQLVLLADDAFSFLIAWELMSVSSYFLVAFQHHQPANRRAAFLYLLMAQIGAVLILLSFGIFASFAQDFTFDAFRQIQLSPVWASVAFTLGLLGFGMKAGIFPLHAWLPEAHPVAPSHISALMSGVMLKVAIYGFVRMTFDLIGTLHSSWGVVLLVVGSITALFGVLYALMQNDVKRLLAYSSVENVGIIFIGLGLSVLFIAAGHPKLGSLGLIAALYHALSHTLFKSLLFLGVGTVLQQTHEHDMGKMGGLIHRMPWTALFFLCGCISISALPPFTGFVSEWLTFQTALQATILESGVLRAVIPITAAMLALTGALAATCFVKLYGVVFLGQPRSRRVKHAREGTRGMLWAQGLLAGLCLVFGVLGTSTVTILGRVAAGLTGSHITAATAHGWIWLTPVKPEVASYSGPMVLFGISLALLTWGSVYLLLCKHRKLQPIQRGPAWGCGFGRQTANMQYSGTGFVMPIKRVFRPVWRLQQLQQRELSNRLASYPKSLSYQLQVEDITWRWLYQPAAKLIQFSSRKVGRLQTGNLRHYLVYSFVTLVVLLWLIS</sequence>
<keyword evidence="5" id="KW-0560">Oxidoreductase</keyword>
<evidence type="ECO:0000256" key="5">
    <source>
        <dbReference type="ARBA" id="ARBA00023002"/>
    </source>
</evidence>
<dbReference type="Proteomes" id="UP000034410">
    <property type="component" value="Chromosome"/>
</dbReference>
<feature type="transmembrane region" description="Helical" evidence="8">
    <location>
        <begin position="540"/>
        <end position="560"/>
    </location>
</feature>
<evidence type="ECO:0000256" key="7">
    <source>
        <dbReference type="RuleBase" id="RU000320"/>
    </source>
</evidence>
<proteinExistence type="predicted"/>